<sequence>MTWFSLGSLYIIRLLSVGDSKDPATPEWNASTRKQFGQPLKASPLLRHLISCLFAAKAQVSNSEILLINAKSVAIQPSSATSLYMGHTLSPTWTPDRSTLLEWNTSKSAFTWKQVAHPLAGTPIASTFFDSQVGFQRLSDQRTFTTFQRSAVTLPVDNKCILPSGRQDKIISEWPAPKDALPEKPASTAQVSNSEILAINTKTVTIQPSSILNSASSTIFEISSKAKLEKLLWEDALLDAQRVIELEPSSHVGYQLKHRALHGAQRYSEAIEAFQIMLAKLDSARGMEIQKLREKYVSPSRAESAIQKSIDVHVYAAPLRLLNTNTGLLCDREAQISAFKATTEYEQLLLSIMKHADPPMERIADAVATYFRYVMLSHTWGENEPLLHDIQNNVVYKLKAAGGLVKLQSFCKLARHAGYNWAWVDTCCIDQNNNVEFQKSLNSMFAWYQCSALTVVYLSDVPPSSKSGALAKSAWNTRGWTVPEFLAPRVVLFYQQDWTPYLDDHSPNHKESVEIMHELEDATGIDARVLVAFQPGMRDARQKLQWVSTRVTTVPEDIAYSLFGIFGIHLPILYGENSQHALGRLLQDSLGRHYCPRLAPPCALPYLSEDDIQTAVSSLRDTVAADQALKLYTLLENVTAPRFANCRLRLPCIAFPVTEVRWKPGPAQKMTFTYEVKADGLNDLLITTEEKLVQFSRFRPTRQTFLLVLPWDRRLLELPDFADDAKSLGDWPQLESPLDDSDESVGDPPGEEELADSESYSRALRLIVRLGQPFGAFLLARQRCGEYKRIASDHDIFARVKDVTSVHSMMNIRTLEIL</sequence>
<dbReference type="EMBL" id="JABBWD010000064">
    <property type="protein sequence ID" value="KAG1770592.1"/>
    <property type="molecule type" value="Genomic_DNA"/>
</dbReference>
<keyword evidence="2" id="KW-0732">Signal</keyword>
<dbReference type="PANTHER" id="PTHR10622">
    <property type="entry name" value="HET DOMAIN-CONTAINING PROTEIN"/>
    <property type="match status" value="1"/>
</dbReference>
<feature type="compositionally biased region" description="Acidic residues" evidence="1">
    <location>
        <begin position="737"/>
        <end position="756"/>
    </location>
</feature>
<dbReference type="OrthoDB" id="2423701at2759"/>
<protein>
    <submittedName>
        <fullName evidence="4">Heterokaryon incompatibility protein-domain-containing protein</fullName>
    </submittedName>
</protein>
<feature type="signal peptide" evidence="2">
    <location>
        <begin position="1"/>
        <end position="20"/>
    </location>
</feature>
<accession>A0A9P6ZL12</accession>
<evidence type="ECO:0000259" key="3">
    <source>
        <dbReference type="Pfam" id="PF06985"/>
    </source>
</evidence>
<evidence type="ECO:0000313" key="5">
    <source>
        <dbReference type="Proteomes" id="UP000714275"/>
    </source>
</evidence>
<dbReference type="SUPFAM" id="SSF48452">
    <property type="entry name" value="TPR-like"/>
    <property type="match status" value="1"/>
</dbReference>
<reference evidence="4" key="1">
    <citation type="journal article" date="2020" name="New Phytol.">
        <title>Comparative genomics reveals dynamic genome evolution in host specialist ectomycorrhizal fungi.</title>
        <authorList>
            <person name="Lofgren L.A."/>
            <person name="Nguyen N.H."/>
            <person name="Vilgalys R."/>
            <person name="Ruytinx J."/>
            <person name="Liao H.L."/>
            <person name="Branco S."/>
            <person name="Kuo A."/>
            <person name="LaButti K."/>
            <person name="Lipzen A."/>
            <person name="Andreopoulos W."/>
            <person name="Pangilinan J."/>
            <person name="Riley R."/>
            <person name="Hundley H."/>
            <person name="Na H."/>
            <person name="Barry K."/>
            <person name="Grigoriev I.V."/>
            <person name="Stajich J.E."/>
            <person name="Kennedy P.G."/>
        </authorList>
    </citation>
    <scope>NUCLEOTIDE SEQUENCE</scope>
    <source>
        <strain evidence="4">DOB743</strain>
    </source>
</reference>
<gene>
    <name evidence="4" type="ORF">EV702DRAFT_1271055</name>
</gene>
<organism evidence="4 5">
    <name type="scientific">Suillus placidus</name>
    <dbReference type="NCBI Taxonomy" id="48579"/>
    <lineage>
        <taxon>Eukaryota</taxon>
        <taxon>Fungi</taxon>
        <taxon>Dikarya</taxon>
        <taxon>Basidiomycota</taxon>
        <taxon>Agaricomycotina</taxon>
        <taxon>Agaricomycetes</taxon>
        <taxon>Agaricomycetidae</taxon>
        <taxon>Boletales</taxon>
        <taxon>Suillineae</taxon>
        <taxon>Suillaceae</taxon>
        <taxon>Suillus</taxon>
    </lineage>
</organism>
<dbReference type="PANTHER" id="PTHR10622:SF10">
    <property type="entry name" value="HET DOMAIN-CONTAINING PROTEIN"/>
    <property type="match status" value="1"/>
</dbReference>
<evidence type="ECO:0000256" key="2">
    <source>
        <dbReference type="SAM" id="SignalP"/>
    </source>
</evidence>
<keyword evidence="5" id="KW-1185">Reference proteome</keyword>
<proteinExistence type="predicted"/>
<dbReference type="InterPro" id="IPR010730">
    <property type="entry name" value="HET"/>
</dbReference>
<dbReference type="AlphaFoldDB" id="A0A9P6ZL12"/>
<dbReference type="Proteomes" id="UP000714275">
    <property type="component" value="Unassembled WGS sequence"/>
</dbReference>
<evidence type="ECO:0000256" key="1">
    <source>
        <dbReference type="SAM" id="MobiDB-lite"/>
    </source>
</evidence>
<evidence type="ECO:0000313" key="4">
    <source>
        <dbReference type="EMBL" id="KAG1770592.1"/>
    </source>
</evidence>
<name>A0A9P6ZL12_9AGAM</name>
<dbReference type="Gene3D" id="1.25.40.10">
    <property type="entry name" value="Tetratricopeptide repeat domain"/>
    <property type="match status" value="1"/>
</dbReference>
<comment type="caution">
    <text evidence="4">The sequence shown here is derived from an EMBL/GenBank/DDBJ whole genome shotgun (WGS) entry which is preliminary data.</text>
</comment>
<feature type="chain" id="PRO_5040157650" evidence="2">
    <location>
        <begin position="21"/>
        <end position="818"/>
    </location>
</feature>
<feature type="domain" description="Heterokaryon incompatibility" evidence="3">
    <location>
        <begin position="373"/>
        <end position="465"/>
    </location>
</feature>
<dbReference type="InterPro" id="IPR011990">
    <property type="entry name" value="TPR-like_helical_dom_sf"/>
</dbReference>
<dbReference type="Pfam" id="PF06985">
    <property type="entry name" value="HET"/>
    <property type="match status" value="1"/>
</dbReference>
<feature type="region of interest" description="Disordered" evidence="1">
    <location>
        <begin position="732"/>
        <end position="756"/>
    </location>
</feature>